<gene>
    <name evidence="1" type="ORF">GCM10009107_00580</name>
</gene>
<sequence>MRLAHTDRNALLAKKLGKVLYGYKLIREMQVTPRRQWAATAAPAAGLADAPVLLSNHTSSRPRASFINGPRTAT</sequence>
<organism evidence="1 2">
    <name type="scientific">Ideonella azotifigens</name>
    <dbReference type="NCBI Taxonomy" id="513160"/>
    <lineage>
        <taxon>Bacteria</taxon>
        <taxon>Pseudomonadati</taxon>
        <taxon>Pseudomonadota</taxon>
        <taxon>Betaproteobacteria</taxon>
        <taxon>Burkholderiales</taxon>
        <taxon>Sphaerotilaceae</taxon>
        <taxon>Ideonella</taxon>
    </lineage>
</organism>
<evidence type="ECO:0008006" key="3">
    <source>
        <dbReference type="Google" id="ProtNLM"/>
    </source>
</evidence>
<keyword evidence="2" id="KW-1185">Reference proteome</keyword>
<proteinExistence type="predicted"/>
<dbReference type="RefSeq" id="WP_141284012.1">
    <property type="nucleotide sequence ID" value="NZ_BAAAEW010000001.1"/>
</dbReference>
<protein>
    <recommendedName>
        <fullName evidence="3">Transposase</fullName>
    </recommendedName>
</protein>
<dbReference type="Proteomes" id="UP001500279">
    <property type="component" value="Unassembled WGS sequence"/>
</dbReference>
<dbReference type="EMBL" id="BAAAEW010000001">
    <property type="protein sequence ID" value="GAA0739660.1"/>
    <property type="molecule type" value="Genomic_DNA"/>
</dbReference>
<reference evidence="2" key="1">
    <citation type="journal article" date="2019" name="Int. J. Syst. Evol. Microbiol.">
        <title>The Global Catalogue of Microorganisms (GCM) 10K type strain sequencing project: providing services to taxonomists for standard genome sequencing and annotation.</title>
        <authorList>
            <consortium name="The Broad Institute Genomics Platform"/>
            <consortium name="The Broad Institute Genome Sequencing Center for Infectious Disease"/>
            <person name="Wu L."/>
            <person name="Ma J."/>
        </authorList>
    </citation>
    <scope>NUCLEOTIDE SEQUENCE [LARGE SCALE GENOMIC DNA]</scope>
    <source>
        <strain evidence="2">JCM 15503</strain>
    </source>
</reference>
<accession>A0ABP3US57</accession>
<comment type="caution">
    <text evidence="1">The sequence shown here is derived from an EMBL/GenBank/DDBJ whole genome shotgun (WGS) entry which is preliminary data.</text>
</comment>
<name>A0ABP3US57_9BURK</name>
<evidence type="ECO:0000313" key="1">
    <source>
        <dbReference type="EMBL" id="GAA0739660.1"/>
    </source>
</evidence>
<evidence type="ECO:0000313" key="2">
    <source>
        <dbReference type="Proteomes" id="UP001500279"/>
    </source>
</evidence>